<evidence type="ECO:0000259" key="1">
    <source>
        <dbReference type="Pfam" id="PF21758"/>
    </source>
</evidence>
<dbReference type="AlphaFoldDB" id="A0A7G9GBA3"/>
<dbReference type="InterPro" id="IPR048844">
    <property type="entry name" value="LpdD_chaperone-like"/>
</dbReference>
<sequence>MSYVISAQVNTGSRFEITATAIPCGKDWNIAVCGGTLHHVGAIAVCYPDSEKTTVNMIALPGHRDDLVAELFAQKISLAFRCHAAASAGIHIDNASKGDIQILIKSSEKCCEELIKKMKQHSSPTDALIHA</sequence>
<dbReference type="Proteomes" id="UP000515860">
    <property type="component" value="Chromosome"/>
</dbReference>
<name>A0A7G9GBA3_9FIRM</name>
<evidence type="ECO:0000313" key="3">
    <source>
        <dbReference type="Proteomes" id="UP000515860"/>
    </source>
</evidence>
<dbReference type="RefSeq" id="WP_249328602.1">
    <property type="nucleotide sequence ID" value="NZ_CP060635.1"/>
</dbReference>
<gene>
    <name evidence="2" type="ORF">H9Q79_14495</name>
</gene>
<keyword evidence="3" id="KW-1185">Reference proteome</keyword>
<dbReference type="EMBL" id="CP060635">
    <property type="protein sequence ID" value="QNM08085.1"/>
    <property type="molecule type" value="Genomic_DNA"/>
</dbReference>
<accession>A0A7G9GBA3</accession>
<reference evidence="2 3" key="1">
    <citation type="submission" date="2020-08" db="EMBL/GenBank/DDBJ databases">
        <authorList>
            <person name="Liu C."/>
            <person name="Sun Q."/>
        </authorList>
    </citation>
    <scope>NUCLEOTIDE SEQUENCE [LARGE SCALE GENOMIC DNA]</scope>
    <source>
        <strain evidence="2 3">NSJ-29</strain>
    </source>
</reference>
<proteinExistence type="predicted"/>
<feature type="domain" description="Prenylated flavin chaperone LpdD-like" evidence="1">
    <location>
        <begin position="13"/>
        <end position="119"/>
    </location>
</feature>
<protein>
    <recommendedName>
        <fullName evidence="1">Prenylated flavin chaperone LpdD-like domain-containing protein</fullName>
    </recommendedName>
</protein>
<organism evidence="2 3">
    <name type="scientific">Wansuia hejianensis</name>
    <dbReference type="NCBI Taxonomy" id="2763667"/>
    <lineage>
        <taxon>Bacteria</taxon>
        <taxon>Bacillati</taxon>
        <taxon>Bacillota</taxon>
        <taxon>Clostridia</taxon>
        <taxon>Lachnospirales</taxon>
        <taxon>Lachnospiraceae</taxon>
        <taxon>Wansuia</taxon>
    </lineage>
</organism>
<dbReference type="Pfam" id="PF21758">
    <property type="entry name" value="PAC_bac"/>
    <property type="match status" value="1"/>
</dbReference>
<dbReference type="KEGG" id="whj:H9Q79_14495"/>
<evidence type="ECO:0000313" key="2">
    <source>
        <dbReference type="EMBL" id="QNM08085.1"/>
    </source>
</evidence>